<reference evidence="3" key="1">
    <citation type="submission" date="2021-06" db="EMBL/GenBank/DDBJ databases">
        <authorList>
            <person name="Hodson N. C."/>
            <person name="Mongue J. A."/>
            <person name="Jaron S. K."/>
        </authorList>
    </citation>
    <scope>NUCLEOTIDE SEQUENCE</scope>
</reference>
<feature type="compositionally biased region" description="Low complexity" evidence="1">
    <location>
        <begin position="41"/>
        <end position="64"/>
    </location>
</feature>
<evidence type="ECO:0000256" key="1">
    <source>
        <dbReference type="SAM" id="MobiDB-lite"/>
    </source>
</evidence>
<gene>
    <name evidence="3" type="ORF">AFUS01_LOCUS37289</name>
</gene>
<accession>A0A8J2L1Q6</accession>
<dbReference type="AlphaFoldDB" id="A0A8J2L1Q6"/>
<evidence type="ECO:0000313" key="4">
    <source>
        <dbReference type="Proteomes" id="UP000708208"/>
    </source>
</evidence>
<protein>
    <submittedName>
        <fullName evidence="3">Uncharacterized protein</fullName>
    </submittedName>
</protein>
<sequence length="129" mass="12094">MSYFVTIFCVLLVPAYSLPSESSLPADEAQNPGFGEGSAGGVSAAQAVSTGGPTSATATVNAVAGGTGSPSGGGTNNNGIQGNSDQGQGFASGTAGASAESPNGGPSEATAGTSVGGTGIGGRILRQKI</sequence>
<dbReference type="Proteomes" id="UP000708208">
    <property type="component" value="Unassembled WGS sequence"/>
</dbReference>
<feature type="region of interest" description="Disordered" evidence="1">
    <location>
        <begin position="22"/>
        <end position="129"/>
    </location>
</feature>
<proteinExistence type="predicted"/>
<feature type="compositionally biased region" description="Gly residues" evidence="1">
    <location>
        <begin position="65"/>
        <end position="76"/>
    </location>
</feature>
<comment type="caution">
    <text evidence="3">The sequence shown here is derived from an EMBL/GenBank/DDBJ whole genome shotgun (WGS) entry which is preliminary data.</text>
</comment>
<feature type="signal peptide" evidence="2">
    <location>
        <begin position="1"/>
        <end position="17"/>
    </location>
</feature>
<keyword evidence="2" id="KW-0732">Signal</keyword>
<feature type="chain" id="PRO_5035254717" evidence="2">
    <location>
        <begin position="18"/>
        <end position="129"/>
    </location>
</feature>
<name>A0A8J2L1Q6_9HEXA</name>
<evidence type="ECO:0000313" key="3">
    <source>
        <dbReference type="EMBL" id="CAG7827297.1"/>
    </source>
</evidence>
<organism evidence="3 4">
    <name type="scientific">Allacma fusca</name>
    <dbReference type="NCBI Taxonomy" id="39272"/>
    <lineage>
        <taxon>Eukaryota</taxon>
        <taxon>Metazoa</taxon>
        <taxon>Ecdysozoa</taxon>
        <taxon>Arthropoda</taxon>
        <taxon>Hexapoda</taxon>
        <taxon>Collembola</taxon>
        <taxon>Symphypleona</taxon>
        <taxon>Sminthuridae</taxon>
        <taxon>Allacma</taxon>
    </lineage>
</organism>
<keyword evidence="4" id="KW-1185">Reference proteome</keyword>
<dbReference type="EMBL" id="CAJVCH010542950">
    <property type="protein sequence ID" value="CAG7827297.1"/>
    <property type="molecule type" value="Genomic_DNA"/>
</dbReference>
<evidence type="ECO:0000256" key="2">
    <source>
        <dbReference type="SAM" id="SignalP"/>
    </source>
</evidence>